<dbReference type="InterPro" id="IPR027417">
    <property type="entry name" value="P-loop_NTPase"/>
</dbReference>
<dbReference type="Gene3D" id="3.40.50.300">
    <property type="entry name" value="P-loop containing nucleotide triphosphate hydrolases"/>
    <property type="match status" value="1"/>
</dbReference>
<dbReference type="InterPro" id="IPR003593">
    <property type="entry name" value="AAA+_ATPase"/>
</dbReference>
<comment type="caution">
    <text evidence="3">The sequence shown here is derived from an EMBL/GenBank/DDBJ whole genome shotgun (WGS) entry which is preliminary data.</text>
</comment>
<evidence type="ECO:0000313" key="4">
    <source>
        <dbReference type="Proteomes" id="UP001217838"/>
    </source>
</evidence>
<name>A0ABT5B9S2_9BACT</name>
<feature type="region of interest" description="Disordered" evidence="1">
    <location>
        <begin position="1"/>
        <end position="33"/>
    </location>
</feature>
<dbReference type="Proteomes" id="UP001217838">
    <property type="component" value="Unassembled WGS sequence"/>
</dbReference>
<proteinExistence type="predicted"/>
<dbReference type="SUPFAM" id="SSF52540">
    <property type="entry name" value="P-loop containing nucleoside triphosphate hydrolases"/>
    <property type="match status" value="1"/>
</dbReference>
<evidence type="ECO:0000313" key="3">
    <source>
        <dbReference type="EMBL" id="MDC0669802.1"/>
    </source>
</evidence>
<dbReference type="SMART" id="SM00382">
    <property type="entry name" value="AAA"/>
    <property type="match status" value="1"/>
</dbReference>
<keyword evidence="4" id="KW-1185">Reference proteome</keyword>
<dbReference type="Pfam" id="PF07728">
    <property type="entry name" value="AAA_5"/>
    <property type="match status" value="1"/>
</dbReference>
<feature type="domain" description="AAA+ ATPase" evidence="2">
    <location>
        <begin position="49"/>
        <end position="248"/>
    </location>
</feature>
<protein>
    <submittedName>
        <fullName evidence="3">MoxR family ATPase</fullName>
    </submittedName>
</protein>
<accession>A0ABT5B9S2</accession>
<dbReference type="InterPro" id="IPR011704">
    <property type="entry name" value="ATPase_dyneun-rel_AAA"/>
</dbReference>
<dbReference type="EMBL" id="JAQNDN010000010">
    <property type="protein sequence ID" value="MDC0669802.1"/>
    <property type="molecule type" value="Genomic_DNA"/>
</dbReference>
<evidence type="ECO:0000256" key="1">
    <source>
        <dbReference type="SAM" id="MobiDB-lite"/>
    </source>
</evidence>
<gene>
    <name evidence="3" type="ORF">POL58_18760</name>
</gene>
<dbReference type="CDD" id="cd00009">
    <property type="entry name" value="AAA"/>
    <property type="match status" value="1"/>
</dbReference>
<reference evidence="3 4" key="1">
    <citation type="submission" date="2022-11" db="EMBL/GenBank/DDBJ databases">
        <title>Minimal conservation of predation-associated metabolite biosynthetic gene clusters underscores biosynthetic potential of Myxococcota including descriptions for ten novel species: Archangium lansinium sp. nov., Myxococcus landrumus sp. nov., Nannocystis bai.</title>
        <authorList>
            <person name="Ahearne A."/>
            <person name="Stevens C."/>
            <person name="Dowd S."/>
        </authorList>
    </citation>
    <scope>NUCLEOTIDE SEQUENCE [LARGE SCALE GENOMIC DNA]</scope>
    <source>
        <strain evidence="3 4">NCELM</strain>
    </source>
</reference>
<organism evidence="3 4">
    <name type="scientific">Nannocystis radixulma</name>
    <dbReference type="NCBI Taxonomy" id="2995305"/>
    <lineage>
        <taxon>Bacteria</taxon>
        <taxon>Pseudomonadati</taxon>
        <taxon>Myxococcota</taxon>
        <taxon>Polyangia</taxon>
        <taxon>Nannocystales</taxon>
        <taxon>Nannocystaceae</taxon>
        <taxon>Nannocystis</taxon>
    </lineage>
</organism>
<evidence type="ECO:0000259" key="2">
    <source>
        <dbReference type="SMART" id="SM00382"/>
    </source>
</evidence>
<dbReference type="RefSeq" id="WP_271999605.1">
    <property type="nucleotide sequence ID" value="NZ_JAQNDN010000010.1"/>
</dbReference>
<sequence>MTSDSALPPLRTRRTSKPRIPPNGLEGRDRKPYLPDEGLLAAANAAITLGMPLLLTGEPGCGKTDFAHVIANYLDGRREAKQGIRECYVRSDTRARDLLYHYDALRRFSDAQHGGPGAREEAQDPRRYVELQPLGLALVAPIRQVVLIDEIDKAPRDLPNDLLRELERNEFEIPEIPSTSPGDAVTTRFAPWGAEQRPIERVMRPPSAAEGAPERRPIIVITSNVERQLPDAFLRRCVFYHIRFPDKERLSEILRERRKDTATASEEPYLDHAVSLFMGLRAQPGLHKKPSTAELLDWLDVVGETYEPTDALARLATLARDLDPASSRLRTRNWHDLPALCCLIKLREDLHALG</sequence>